<dbReference type="Pfam" id="PF14416">
    <property type="entry name" value="PMR5N"/>
    <property type="match status" value="1"/>
</dbReference>
<keyword evidence="5" id="KW-1133">Transmembrane helix</keyword>
<dbReference type="InterPro" id="IPR029962">
    <property type="entry name" value="TBL"/>
</dbReference>
<comment type="similarity">
    <text evidence="2">Belongs to the PC-esterase family. TBL subfamily.</text>
</comment>
<keyword evidence="8" id="KW-0732">Signal</keyword>
<dbReference type="InterPro" id="IPR025846">
    <property type="entry name" value="TBL_N"/>
</dbReference>
<keyword evidence="12" id="KW-1185">Reference proteome</keyword>
<evidence type="ECO:0000313" key="12">
    <source>
        <dbReference type="Proteomes" id="UP001140949"/>
    </source>
</evidence>
<dbReference type="Proteomes" id="UP001140949">
    <property type="component" value="Unassembled WGS sequence"/>
</dbReference>
<keyword evidence="7" id="KW-0472">Membrane</keyword>
<dbReference type="PANTHER" id="PTHR32285">
    <property type="entry name" value="PROTEIN TRICHOME BIREFRINGENCE-LIKE 9-RELATED"/>
    <property type="match status" value="1"/>
</dbReference>
<evidence type="ECO:0000256" key="5">
    <source>
        <dbReference type="ARBA" id="ARBA00022989"/>
    </source>
</evidence>
<evidence type="ECO:0000256" key="7">
    <source>
        <dbReference type="ARBA" id="ARBA00023136"/>
    </source>
</evidence>
<evidence type="ECO:0000259" key="10">
    <source>
        <dbReference type="Pfam" id="PF14416"/>
    </source>
</evidence>
<dbReference type="GO" id="GO:1990538">
    <property type="term" value="F:xylan O-acetyltransferase activity"/>
    <property type="evidence" value="ECO:0007669"/>
    <property type="project" value="UniProtKB-ARBA"/>
</dbReference>
<sequence length="385" mass="43710">MLNMGPSPCSLLLLGLILVQAIYASPAVSVGLTRRHDDRAGLSGHRRRPRPGFSCDLYRGSWVEDESYPLYRYSSCPLIDPEFNCQLYGRPDSSYLRYRWKPAGCDLPRFNGVDFLWRMRGKSVMFVGDSLGRNQWESLVCMLNAAAPRSPTQFIRGDPLSTYKFLEYGVSISFHRAPYLVDIDVVRGKRILRLDDISVNSKMWRGVDVLSFNSGHWWTHKGSMQGWDYMREGGAYHADMDRLVAFQKGLTTWANWVDRNVDRAKTKVFLQSISPTHYNPTEWSAPVSRNCYGETAPASGRNYSGAYPEQMRVVRGVVRAMGSPAYLLDITALSELRKDGHPSVYSGELSPEQRASPDRSSDCSHWCLPGLPDTWNQLFYTALLF</sequence>
<comment type="subcellular location">
    <subcellularLocation>
        <location evidence="1">Golgi apparatus membrane</location>
        <topology evidence="1">Single-pass type II membrane protein</topology>
    </subcellularLocation>
</comment>
<feature type="signal peptide" evidence="8">
    <location>
        <begin position="1"/>
        <end position="24"/>
    </location>
</feature>
<evidence type="ECO:0000256" key="8">
    <source>
        <dbReference type="SAM" id="SignalP"/>
    </source>
</evidence>
<feature type="chain" id="PRO_5044005269" evidence="8">
    <location>
        <begin position="25"/>
        <end position="385"/>
    </location>
</feature>
<feature type="domain" description="Trichome birefringence-like N-terminal" evidence="10">
    <location>
        <begin position="54"/>
        <end position="106"/>
    </location>
</feature>
<name>A0AAX6EIM6_IRIPA</name>
<feature type="domain" description="Trichome birefringence-like C-terminal" evidence="9">
    <location>
        <begin position="107"/>
        <end position="381"/>
    </location>
</feature>
<dbReference type="GO" id="GO:0000139">
    <property type="term" value="C:Golgi membrane"/>
    <property type="evidence" value="ECO:0007669"/>
    <property type="project" value="UniProtKB-SubCell"/>
</dbReference>
<evidence type="ECO:0000256" key="3">
    <source>
        <dbReference type="ARBA" id="ARBA00022692"/>
    </source>
</evidence>
<dbReference type="AlphaFoldDB" id="A0AAX6EIM6"/>
<dbReference type="PANTHER" id="PTHR32285:SF14">
    <property type="entry name" value="PROTEIN PMR5"/>
    <property type="match status" value="1"/>
</dbReference>
<reference evidence="11" key="1">
    <citation type="journal article" date="2023" name="GigaByte">
        <title>Genome assembly of the bearded iris, Iris pallida Lam.</title>
        <authorList>
            <person name="Bruccoleri R.E."/>
            <person name="Oakeley E.J."/>
            <person name="Faust A.M.E."/>
            <person name="Altorfer M."/>
            <person name="Dessus-Babus S."/>
            <person name="Burckhardt D."/>
            <person name="Oertli M."/>
            <person name="Naumann U."/>
            <person name="Petersen F."/>
            <person name="Wong J."/>
        </authorList>
    </citation>
    <scope>NUCLEOTIDE SEQUENCE</scope>
    <source>
        <strain evidence="11">GSM-AAB239-AS_SAM_17_03QT</strain>
    </source>
</reference>
<evidence type="ECO:0000256" key="1">
    <source>
        <dbReference type="ARBA" id="ARBA00004323"/>
    </source>
</evidence>
<accession>A0AAX6EIM6</accession>
<evidence type="ECO:0000256" key="6">
    <source>
        <dbReference type="ARBA" id="ARBA00023034"/>
    </source>
</evidence>
<keyword evidence="6" id="KW-0333">Golgi apparatus</keyword>
<comment type="caution">
    <text evidence="11">The sequence shown here is derived from an EMBL/GenBank/DDBJ whole genome shotgun (WGS) entry which is preliminary data.</text>
</comment>
<gene>
    <name evidence="11" type="ORF">M6B38_188020</name>
</gene>
<dbReference type="InterPro" id="IPR026057">
    <property type="entry name" value="TBL_C"/>
</dbReference>
<keyword evidence="4" id="KW-0735">Signal-anchor</keyword>
<proteinExistence type="inferred from homology"/>
<keyword evidence="3" id="KW-0812">Transmembrane</keyword>
<evidence type="ECO:0000313" key="11">
    <source>
        <dbReference type="EMBL" id="KAJ6803890.1"/>
    </source>
</evidence>
<evidence type="ECO:0000256" key="4">
    <source>
        <dbReference type="ARBA" id="ARBA00022968"/>
    </source>
</evidence>
<reference evidence="11" key="2">
    <citation type="submission" date="2023-04" db="EMBL/GenBank/DDBJ databases">
        <authorList>
            <person name="Bruccoleri R.E."/>
            <person name="Oakeley E.J."/>
            <person name="Faust A.-M."/>
            <person name="Dessus-Babus S."/>
            <person name="Altorfer M."/>
            <person name="Burckhardt D."/>
            <person name="Oertli M."/>
            <person name="Naumann U."/>
            <person name="Petersen F."/>
            <person name="Wong J."/>
        </authorList>
    </citation>
    <scope>NUCLEOTIDE SEQUENCE</scope>
    <source>
        <strain evidence="11">GSM-AAB239-AS_SAM_17_03QT</strain>
        <tissue evidence="11">Leaf</tissue>
    </source>
</reference>
<evidence type="ECO:0000259" key="9">
    <source>
        <dbReference type="Pfam" id="PF13839"/>
    </source>
</evidence>
<dbReference type="Pfam" id="PF13839">
    <property type="entry name" value="PC-Esterase"/>
    <property type="match status" value="1"/>
</dbReference>
<evidence type="ECO:0000256" key="2">
    <source>
        <dbReference type="ARBA" id="ARBA00007727"/>
    </source>
</evidence>
<dbReference type="EMBL" id="JANAVB010036219">
    <property type="protein sequence ID" value="KAJ6803890.1"/>
    <property type="molecule type" value="Genomic_DNA"/>
</dbReference>
<protein>
    <submittedName>
        <fullName evidence="11">Protein PMR5</fullName>
    </submittedName>
</protein>
<organism evidence="11 12">
    <name type="scientific">Iris pallida</name>
    <name type="common">Sweet iris</name>
    <dbReference type="NCBI Taxonomy" id="29817"/>
    <lineage>
        <taxon>Eukaryota</taxon>
        <taxon>Viridiplantae</taxon>
        <taxon>Streptophyta</taxon>
        <taxon>Embryophyta</taxon>
        <taxon>Tracheophyta</taxon>
        <taxon>Spermatophyta</taxon>
        <taxon>Magnoliopsida</taxon>
        <taxon>Liliopsida</taxon>
        <taxon>Asparagales</taxon>
        <taxon>Iridaceae</taxon>
        <taxon>Iridoideae</taxon>
        <taxon>Irideae</taxon>
        <taxon>Iris</taxon>
    </lineage>
</organism>